<dbReference type="SUPFAM" id="SSF48371">
    <property type="entry name" value="ARM repeat"/>
    <property type="match status" value="1"/>
</dbReference>
<dbReference type="InterPro" id="IPR010472">
    <property type="entry name" value="FH3_dom"/>
</dbReference>
<protein>
    <submittedName>
        <fullName evidence="5">Uncharacterized protein</fullName>
    </submittedName>
</protein>
<feature type="coiled-coil region" evidence="1">
    <location>
        <begin position="155"/>
        <end position="189"/>
    </location>
</feature>
<feature type="region of interest" description="Disordered" evidence="2">
    <location>
        <begin position="709"/>
        <end position="729"/>
    </location>
</feature>
<proteinExistence type="predicted"/>
<dbReference type="Gene3D" id="1.10.238.150">
    <property type="entry name" value="Formin, FH3 diaphanous domain"/>
    <property type="match status" value="1"/>
</dbReference>
<keyword evidence="6" id="KW-1185">Reference proteome</keyword>
<evidence type="ECO:0000256" key="2">
    <source>
        <dbReference type="SAM" id="MobiDB-lite"/>
    </source>
</evidence>
<name>A0AAD9NQ66_RIDPI</name>
<reference evidence="5" key="1">
    <citation type="journal article" date="2023" name="Mol. Biol. Evol.">
        <title>Third-Generation Sequencing Reveals the Adaptive Role of the Epigenome in Three Deep-Sea Polychaetes.</title>
        <authorList>
            <person name="Perez M."/>
            <person name="Aroh O."/>
            <person name="Sun Y."/>
            <person name="Lan Y."/>
            <person name="Juniper S.K."/>
            <person name="Young C.R."/>
            <person name="Angers B."/>
            <person name="Qian P.Y."/>
        </authorList>
    </citation>
    <scope>NUCLEOTIDE SEQUENCE</scope>
    <source>
        <strain evidence="5">R07B-5</strain>
    </source>
</reference>
<dbReference type="SUPFAM" id="SSF101447">
    <property type="entry name" value="Formin homology 2 domain (FH2 domain)"/>
    <property type="match status" value="1"/>
</dbReference>
<organism evidence="5 6">
    <name type="scientific">Ridgeia piscesae</name>
    <name type="common">Tubeworm</name>
    <dbReference type="NCBI Taxonomy" id="27915"/>
    <lineage>
        <taxon>Eukaryota</taxon>
        <taxon>Metazoa</taxon>
        <taxon>Spiralia</taxon>
        <taxon>Lophotrochozoa</taxon>
        <taxon>Annelida</taxon>
        <taxon>Polychaeta</taxon>
        <taxon>Sedentaria</taxon>
        <taxon>Canalipalpata</taxon>
        <taxon>Sabellida</taxon>
        <taxon>Siboglinidae</taxon>
        <taxon>Ridgeia</taxon>
    </lineage>
</organism>
<keyword evidence="1" id="KW-0175">Coiled coil</keyword>
<feature type="domain" description="DAD" evidence="3">
    <location>
        <begin position="737"/>
        <end position="771"/>
    </location>
</feature>
<evidence type="ECO:0000256" key="1">
    <source>
        <dbReference type="SAM" id="Coils"/>
    </source>
</evidence>
<comment type="caution">
    <text evidence="5">The sequence shown here is derived from an EMBL/GenBank/DDBJ whole genome shotgun (WGS) entry which is preliminary data.</text>
</comment>
<dbReference type="Pfam" id="PF06367">
    <property type="entry name" value="Drf_FH3"/>
    <property type="match status" value="1"/>
</dbReference>
<dbReference type="PANTHER" id="PTHR45691">
    <property type="entry name" value="PROTEIN DIAPHANOUS"/>
    <property type="match status" value="1"/>
</dbReference>
<dbReference type="Gene3D" id="1.25.10.10">
    <property type="entry name" value="Leucine-rich Repeat Variant"/>
    <property type="match status" value="1"/>
</dbReference>
<gene>
    <name evidence="5" type="ORF">NP493_533g01102</name>
</gene>
<dbReference type="SMART" id="SM01139">
    <property type="entry name" value="Drf_FH3"/>
    <property type="match status" value="1"/>
</dbReference>
<dbReference type="PROSITE" id="PS51231">
    <property type="entry name" value="DAD"/>
    <property type="match status" value="1"/>
</dbReference>
<dbReference type="GO" id="GO:0003779">
    <property type="term" value="F:actin binding"/>
    <property type="evidence" value="ECO:0007669"/>
    <property type="project" value="InterPro"/>
</dbReference>
<dbReference type="GO" id="GO:0030041">
    <property type="term" value="P:actin filament polymerization"/>
    <property type="evidence" value="ECO:0007669"/>
    <property type="project" value="TreeGrafter"/>
</dbReference>
<dbReference type="GO" id="GO:0005884">
    <property type="term" value="C:actin filament"/>
    <property type="evidence" value="ECO:0007669"/>
    <property type="project" value="TreeGrafter"/>
</dbReference>
<dbReference type="AlphaFoldDB" id="A0AAD9NQ66"/>
<evidence type="ECO:0000259" key="3">
    <source>
        <dbReference type="PROSITE" id="PS51231"/>
    </source>
</evidence>
<dbReference type="InterPro" id="IPR042201">
    <property type="entry name" value="FH2_Formin_sf"/>
</dbReference>
<evidence type="ECO:0000259" key="4">
    <source>
        <dbReference type="PROSITE" id="PS51444"/>
    </source>
</evidence>
<feature type="region of interest" description="Disordered" evidence="2">
    <location>
        <begin position="759"/>
        <end position="836"/>
    </location>
</feature>
<dbReference type="InterPro" id="IPR014767">
    <property type="entry name" value="DAD_dom"/>
</dbReference>
<dbReference type="Gene3D" id="1.20.58.630">
    <property type="match status" value="1"/>
</dbReference>
<feature type="region of interest" description="Disordered" evidence="2">
    <location>
        <begin position="201"/>
        <end position="298"/>
    </location>
</feature>
<dbReference type="Proteomes" id="UP001209878">
    <property type="component" value="Unassembled WGS sequence"/>
</dbReference>
<evidence type="ECO:0000313" key="5">
    <source>
        <dbReference type="EMBL" id="KAK2178702.1"/>
    </source>
</evidence>
<dbReference type="InterPro" id="IPR016024">
    <property type="entry name" value="ARM-type_fold"/>
</dbReference>
<dbReference type="Gene3D" id="6.10.30.30">
    <property type="match status" value="1"/>
</dbReference>
<feature type="domain" description="FH2" evidence="4">
    <location>
        <begin position="308"/>
        <end position="716"/>
    </location>
</feature>
<dbReference type="InterPro" id="IPR015425">
    <property type="entry name" value="FH2_Formin"/>
</dbReference>
<feature type="compositionally biased region" description="Basic and acidic residues" evidence="2">
    <location>
        <begin position="709"/>
        <end position="723"/>
    </location>
</feature>
<dbReference type="Gene3D" id="1.20.58.2220">
    <property type="entry name" value="Formin, FH2 domain"/>
    <property type="match status" value="1"/>
</dbReference>
<dbReference type="InterPro" id="IPR051412">
    <property type="entry name" value="Formin_Homology_Diaphanous_sf"/>
</dbReference>
<dbReference type="SMART" id="SM00498">
    <property type="entry name" value="FH2"/>
    <property type="match status" value="1"/>
</dbReference>
<feature type="compositionally biased region" description="Pro residues" evidence="2">
    <location>
        <begin position="207"/>
        <end position="284"/>
    </location>
</feature>
<accession>A0AAD9NQ66</accession>
<dbReference type="EMBL" id="JAODUO010000532">
    <property type="protein sequence ID" value="KAK2178702.1"/>
    <property type="molecule type" value="Genomic_DNA"/>
</dbReference>
<dbReference type="PANTHER" id="PTHR45691:SF6">
    <property type="entry name" value="PROTEIN DIAPHANOUS"/>
    <property type="match status" value="1"/>
</dbReference>
<dbReference type="PROSITE" id="PS51444">
    <property type="entry name" value="FH2"/>
    <property type="match status" value="1"/>
</dbReference>
<evidence type="ECO:0000313" key="6">
    <source>
        <dbReference type="Proteomes" id="UP001209878"/>
    </source>
</evidence>
<sequence>MRTGMIDALESLEMVPNEEVKTQVNIFLEHKDEDAEELSHRYDNIRIELDDPRECFELLQSMTMNSAAEPFFLSILQHLLSIRDDVVARMQYYKLIEECIAQIVLHKSGVDPDFRYTKRFEIDVEPLIGRLSEDSLEMGGSGSTAMAPRQFKSKLEDALTAKQESEAKVAALEEKIAQLESGMGHLKDKVTGDIQNVVSAAIAGGGAPPPPPPPLPGGVAPPPPPPLPGGVAPPPPPPLPGGAGPPPPPPMPGMIPPPPPPPGGGPPPPPPPPGAPGAPPPPPMFGGMRPPASPFSPPLPQLPFGMKEKPKYNPEIQMRRVNWNKINAKQLQKDALWVNMNEEELANPDLFEELKKNFGAKVTSKCNFHATEKAEKSDDTVAKRTSKKVKELKVLDAKAAQNLSILLGSIKIPYEEIKRRIIEVDEDKLSVALIEQLLKYMPLPEQMKQLAEFKDKYDELSEPEQFALVMSGIKRVVPRLKSIMLKMQFPDQIAEIKPDVVVATAAQEELKQSGKFKKILQLILLMGNYMNAGSRNAQSIGFDISFITKLNNTKTSDQKLTLMHFLVKTIEERYPDLLSFPEELLHVDQAARVSEDFLQKNITMMGRSLRQMEIDIKNAQTDKTAPSNDRFVEVMSNFINKALEQHVVLEGMYKKMVSLFKQTAVYYAFDPNKYTMEDLFGDLKTFIQQFCNAMKDLAKMRETEEKIQRAKEAQEKREREKKEKAARKKALVDITADGDQEGVMDNLLEALKTGSAFNVNRERKEGRRRTPRAAGAERRAQLARSRSRQNVYQGQSPDVTREINFDSDAVESPVRSTRKPRTKRTEANSADQMSEAEQLLLRLKAL</sequence>
<dbReference type="InterPro" id="IPR011989">
    <property type="entry name" value="ARM-like"/>
</dbReference>
<dbReference type="Pfam" id="PF02181">
    <property type="entry name" value="FH2"/>
    <property type="match status" value="1"/>
</dbReference>